<proteinExistence type="predicted"/>
<name>A0A564T516_9FIRM</name>
<reference evidence="1 2" key="1">
    <citation type="submission" date="2019-07" db="EMBL/GenBank/DDBJ databases">
        <authorList>
            <person name="Hibberd C M."/>
            <person name="Gehrig L. J."/>
            <person name="Chang H.-W."/>
            <person name="Venkatesh S."/>
        </authorList>
    </citation>
    <scope>NUCLEOTIDE SEQUENCE [LARGE SCALE GENOMIC DNA]</scope>
    <source>
        <strain evidence="1">Faecalibacterium_prausnitzii_JG_BgPS064</strain>
    </source>
</reference>
<accession>A0A564T516</accession>
<dbReference type="Proteomes" id="UP000406184">
    <property type="component" value="Unassembled WGS sequence"/>
</dbReference>
<evidence type="ECO:0000313" key="2">
    <source>
        <dbReference type="Proteomes" id="UP000406184"/>
    </source>
</evidence>
<keyword evidence="2" id="KW-1185">Reference proteome</keyword>
<dbReference type="EMBL" id="CABHMY010000089">
    <property type="protein sequence ID" value="VUX02535.1"/>
    <property type="molecule type" value="Genomic_DNA"/>
</dbReference>
<sequence>MTRFEPLCICMAAFFQKGKNTLNFPFVFCRRRTERFLV</sequence>
<evidence type="ECO:0000313" key="1">
    <source>
        <dbReference type="EMBL" id="VUX02535.1"/>
    </source>
</evidence>
<gene>
    <name evidence="1" type="ORF">FPPS064S07_00312</name>
</gene>
<dbReference type="AlphaFoldDB" id="A0A564T516"/>
<organism evidence="1 2">
    <name type="scientific">Faecalibacterium prausnitzii</name>
    <dbReference type="NCBI Taxonomy" id="853"/>
    <lineage>
        <taxon>Bacteria</taxon>
        <taxon>Bacillati</taxon>
        <taxon>Bacillota</taxon>
        <taxon>Clostridia</taxon>
        <taxon>Eubacteriales</taxon>
        <taxon>Oscillospiraceae</taxon>
        <taxon>Faecalibacterium</taxon>
    </lineage>
</organism>
<protein>
    <submittedName>
        <fullName evidence="1">Uncharacterized protein</fullName>
    </submittedName>
</protein>